<dbReference type="InterPro" id="IPR045274">
    <property type="entry name" value="WAK-like"/>
</dbReference>
<dbReference type="Pfam" id="PF00069">
    <property type="entry name" value="Pkinase"/>
    <property type="match status" value="1"/>
</dbReference>
<evidence type="ECO:0000256" key="1">
    <source>
        <dbReference type="ARBA" id="ARBA00022741"/>
    </source>
</evidence>
<evidence type="ECO:0000313" key="4">
    <source>
        <dbReference type="EMBL" id="KAF3496721.1"/>
    </source>
</evidence>
<dbReference type="PANTHER" id="PTHR27005:SF355">
    <property type="entry name" value="PROTEIN KINASE DOMAIN-CONTAINING PROTEIN"/>
    <property type="match status" value="1"/>
</dbReference>
<proteinExistence type="predicted"/>
<dbReference type="PANTHER" id="PTHR27005">
    <property type="entry name" value="WALL-ASSOCIATED RECEPTOR KINASE-LIKE 21"/>
    <property type="match status" value="1"/>
</dbReference>
<dbReference type="PROSITE" id="PS50011">
    <property type="entry name" value="PROTEIN_KINASE_DOM"/>
    <property type="match status" value="1"/>
</dbReference>
<protein>
    <recommendedName>
        <fullName evidence="3">Protein kinase domain-containing protein</fullName>
    </recommendedName>
</protein>
<sequence length="418" mass="47327">MFSSDQISKATDHFDAECSILDASSCFTWYKGVIEGRSYVIKRFTEPWYEDEPYNDIVLSSRVSNHTGFLKLIGSCLEFPRPVVVLEDLDYTVLNQRGSIGCEDAPLLPWNARLKIAREVATAITYLHTAFPRIIIHRNIKPANVLLDKNGTAKLTDLSHAVTLPEGKCWTEEPVVGTYGYTDPIYFSTGILTPYSDVFSFGIFMLVLLMGRQPHLVESNGRSEFNILEYVKDLLERGEPVVFGGGLNDMKPGQMRMFLDLALRCCEERNEDRPMMILVAKEIKLIEQGSLEYLEHNIILTKKGLKEADCNGISNPIPMFSSDQISKAHFHLNCSIDQGTYFTWYTGVIEGRPYSIKIYTEYEEPYNDIALSARVSNHSGFLKLIGWQLRRAVVAVECTIKDCQRDSYCCSLSSHGFP</sequence>
<name>A0ABQ7AG91_BRACR</name>
<dbReference type="Gene3D" id="1.10.510.10">
    <property type="entry name" value="Transferase(Phosphotransferase) domain 1"/>
    <property type="match status" value="1"/>
</dbReference>
<reference evidence="4 5" key="1">
    <citation type="journal article" date="2020" name="BMC Genomics">
        <title>Intraspecific diversification of the crop wild relative Brassica cretica Lam. using demographic model selection.</title>
        <authorList>
            <person name="Kioukis A."/>
            <person name="Michalopoulou V.A."/>
            <person name="Briers L."/>
            <person name="Pirintsos S."/>
            <person name="Studholme D.J."/>
            <person name="Pavlidis P."/>
            <person name="Sarris P.F."/>
        </authorList>
    </citation>
    <scope>NUCLEOTIDE SEQUENCE [LARGE SCALE GENOMIC DNA]</scope>
    <source>
        <strain evidence="5">cv. PFS-1207/04</strain>
    </source>
</reference>
<dbReference type="InterPro" id="IPR011009">
    <property type="entry name" value="Kinase-like_dom_sf"/>
</dbReference>
<gene>
    <name evidence="4" type="ORF">DY000_02056539</name>
</gene>
<dbReference type="EMBL" id="QGKV02002055">
    <property type="protein sequence ID" value="KAF3496721.1"/>
    <property type="molecule type" value="Genomic_DNA"/>
</dbReference>
<keyword evidence="2" id="KW-0067">ATP-binding</keyword>
<evidence type="ECO:0000313" key="5">
    <source>
        <dbReference type="Proteomes" id="UP000266723"/>
    </source>
</evidence>
<dbReference type="InterPro" id="IPR000719">
    <property type="entry name" value="Prot_kinase_dom"/>
</dbReference>
<dbReference type="SUPFAM" id="SSF56112">
    <property type="entry name" value="Protein kinase-like (PK-like)"/>
    <property type="match status" value="1"/>
</dbReference>
<evidence type="ECO:0000259" key="3">
    <source>
        <dbReference type="PROSITE" id="PS50011"/>
    </source>
</evidence>
<evidence type="ECO:0000256" key="2">
    <source>
        <dbReference type="ARBA" id="ARBA00022840"/>
    </source>
</evidence>
<keyword evidence="1" id="KW-0547">Nucleotide-binding</keyword>
<accession>A0ABQ7AG91</accession>
<feature type="domain" description="Protein kinase" evidence="3">
    <location>
        <begin position="1"/>
        <end position="285"/>
    </location>
</feature>
<dbReference type="Gene3D" id="3.30.200.20">
    <property type="entry name" value="Phosphorylase Kinase, domain 1"/>
    <property type="match status" value="1"/>
</dbReference>
<organism evidence="4 5">
    <name type="scientific">Brassica cretica</name>
    <name type="common">Mustard</name>
    <dbReference type="NCBI Taxonomy" id="69181"/>
    <lineage>
        <taxon>Eukaryota</taxon>
        <taxon>Viridiplantae</taxon>
        <taxon>Streptophyta</taxon>
        <taxon>Embryophyta</taxon>
        <taxon>Tracheophyta</taxon>
        <taxon>Spermatophyta</taxon>
        <taxon>Magnoliopsida</taxon>
        <taxon>eudicotyledons</taxon>
        <taxon>Gunneridae</taxon>
        <taxon>Pentapetalae</taxon>
        <taxon>rosids</taxon>
        <taxon>malvids</taxon>
        <taxon>Brassicales</taxon>
        <taxon>Brassicaceae</taxon>
        <taxon>Brassiceae</taxon>
        <taxon>Brassica</taxon>
    </lineage>
</organism>
<dbReference type="Proteomes" id="UP000266723">
    <property type="component" value="Unassembled WGS sequence"/>
</dbReference>
<keyword evidence="5" id="KW-1185">Reference proteome</keyword>
<comment type="caution">
    <text evidence="4">The sequence shown here is derived from an EMBL/GenBank/DDBJ whole genome shotgun (WGS) entry which is preliminary data.</text>
</comment>